<reference evidence="1" key="1">
    <citation type="submission" date="2022-06" db="EMBL/GenBank/DDBJ databases">
        <title>Sequencing the genomes of 1000 actinobacteria strains.</title>
        <authorList>
            <person name="Klenk H.-P."/>
        </authorList>
    </citation>
    <scope>NUCLEOTIDE SEQUENCE</scope>
    <source>
        <strain evidence="1">DSM 46694</strain>
    </source>
</reference>
<organism evidence="1 2">
    <name type="scientific">Nonomuraea thailandensis</name>
    <dbReference type="NCBI Taxonomy" id="1188745"/>
    <lineage>
        <taxon>Bacteria</taxon>
        <taxon>Bacillati</taxon>
        <taxon>Actinomycetota</taxon>
        <taxon>Actinomycetes</taxon>
        <taxon>Streptosporangiales</taxon>
        <taxon>Streptosporangiaceae</taxon>
        <taxon>Nonomuraea</taxon>
    </lineage>
</organism>
<accession>A0A9X2GIJ5</accession>
<keyword evidence="2" id="KW-1185">Reference proteome</keyword>
<comment type="caution">
    <text evidence="1">The sequence shown here is derived from an EMBL/GenBank/DDBJ whole genome shotgun (WGS) entry which is preliminary data.</text>
</comment>
<protein>
    <submittedName>
        <fullName evidence="1">Uncharacterized protein</fullName>
    </submittedName>
</protein>
<evidence type="ECO:0000313" key="2">
    <source>
        <dbReference type="Proteomes" id="UP001139648"/>
    </source>
</evidence>
<dbReference type="EMBL" id="JAMZEB010000002">
    <property type="protein sequence ID" value="MCP2358355.1"/>
    <property type="molecule type" value="Genomic_DNA"/>
</dbReference>
<evidence type="ECO:0000313" key="1">
    <source>
        <dbReference type="EMBL" id="MCP2358355.1"/>
    </source>
</evidence>
<sequence>MACIAVILGPIAPAAQALPGGKANYVVSFGLLRQGTSGDDWVRLGTYQLGTDGRVRSRTWWWDQRQPAARVGTGTVPAGTRSGTDDTVRRCEIQTVAGFTSAAPELRSGRYHLYTADDERQIVNIDWDLDAWLSEEWSVHLAPGGTYSRLSFKYAKKFTHGYGYGSNAAFTERRAMSTVLQAQSGATMTFYRAAHDEVKFVKKTWGLDPWRLCTVSASCLTVKIQTLTSCNCTGSDNKALNNYIQKISSSDRRDTFWHWCDCFSEKAPCPRGNSHVHPLLQIIDGNGGWRGWVGVEAAFYPSNDMADPRSHDMLSVLRVADWI</sequence>
<proteinExistence type="predicted"/>
<name>A0A9X2GIJ5_9ACTN</name>
<dbReference type="RefSeq" id="WP_253745427.1">
    <property type="nucleotide sequence ID" value="NZ_BAABKA010000043.1"/>
</dbReference>
<dbReference type="Proteomes" id="UP001139648">
    <property type="component" value="Unassembled WGS sequence"/>
</dbReference>
<gene>
    <name evidence="1" type="ORF">HD597_005375</name>
</gene>
<dbReference type="AlphaFoldDB" id="A0A9X2GIJ5"/>